<gene>
    <name evidence="2" type="ORF">C2857_007159</name>
</gene>
<proteinExistence type="predicted"/>
<organism evidence="2 3">
    <name type="scientific">Epichloe festucae (strain Fl1)</name>
    <dbReference type="NCBI Taxonomy" id="877507"/>
    <lineage>
        <taxon>Eukaryota</taxon>
        <taxon>Fungi</taxon>
        <taxon>Dikarya</taxon>
        <taxon>Ascomycota</taxon>
        <taxon>Pezizomycotina</taxon>
        <taxon>Sordariomycetes</taxon>
        <taxon>Hypocreomycetidae</taxon>
        <taxon>Hypocreales</taxon>
        <taxon>Clavicipitaceae</taxon>
        <taxon>Epichloe</taxon>
    </lineage>
</organism>
<protein>
    <recommendedName>
        <fullName evidence="1">Single-strand DNA deaminase toxin A-like C-terminal domain-containing protein</fullName>
    </recommendedName>
</protein>
<accession>A0A7S9KTU3</accession>
<sequence>MDALTSLVTGRKARAVVQQLAPGDECLPAFFFDDSPMLRNAIMCSTCRFNDVLDVAKLQSSLVDLLARDGWRKLRGRLRLNACYSRDHGKLQIHVPSNITPARPAITFSHLDLQISIREHSLASELPEVTESASIQPNPRIFQELGVGPNAPQTFEDYITSDCPQLSLHVVSFTDATLVSLTWPHVSLDGVSLGYLMEAWSLVLAGRAEDVPPMLTGGTEDPMKSAGLDPNFQERHVHESEHMTGWKILLWGLFHLLDILWWPRMKKQLVYLPGKVVHAMKERVNSSLADEELGRDDSIQHVSSSDVVAAFISHLTVHQLPASFSRSAVILSPIDIRGRMPSVFSKANGVYITNAAPIVSTMVPAKVMRSPRSGMIDTAKALRRSLKLQTSEAQIHALNRLERVSMAENGLPAFFGDARSLVIIISDMTKARFYNKVDFGPAVLHHRGTHLSKGCEGQVSGEKNGAAGQVAYFHMQELGGENIFSRNNFLVFGTPSGGYWITGSLPAATWAKMHEVIMLMPLTGIGEPPSWRPRRLESVELLLSNQADSARRCVEYNQCRRAIDFAKPTRRNARERWAHSRGQPGTYKEDTYTRDLDREDIVRILSDTAKMPQTQPVQPLLDAFTYEPSPCGTSTSLVTHYTVPSKWKMIARMLRAGQLPEVTAMSGWSHSSNERIQVAGRDWTKEVLQLYSVMHLAPEAHRCDQGVVGQFNACHAEKQLIAYFIHRHLFLPSELQLPEIEESRLPRETCELIKHWKEVDQHRRRVQAEKEKEHAMRLKLRDLEGAAPQIHLNLTLRGARILVSRPLCDDCRRFVEQVNSTMDLRIEIRHSCIDECCPVCSR</sequence>
<dbReference type="Gene3D" id="3.30.559.10">
    <property type="entry name" value="Chloramphenicol acetyltransferase-like domain"/>
    <property type="match status" value="2"/>
</dbReference>
<evidence type="ECO:0000313" key="3">
    <source>
        <dbReference type="Proteomes" id="UP000594364"/>
    </source>
</evidence>
<dbReference type="EMBL" id="CP031387">
    <property type="protein sequence ID" value="QPH02940.1"/>
    <property type="molecule type" value="Genomic_DNA"/>
</dbReference>
<dbReference type="Pfam" id="PF24120">
    <property type="entry name" value="SsdA_C"/>
    <property type="match status" value="1"/>
</dbReference>
<dbReference type="AlphaFoldDB" id="A0A7S9KTU3"/>
<evidence type="ECO:0000259" key="1">
    <source>
        <dbReference type="Pfam" id="PF24120"/>
    </source>
</evidence>
<name>A0A7S9KTU3_EPIFF</name>
<dbReference type="InterPro" id="IPR057517">
    <property type="entry name" value="SsdA-like_C"/>
</dbReference>
<feature type="domain" description="Single-strand DNA deaminase toxin A-like C-terminal" evidence="1">
    <location>
        <begin position="664"/>
        <end position="721"/>
    </location>
</feature>
<dbReference type="OrthoDB" id="4946588at2759"/>
<dbReference type="Proteomes" id="UP000594364">
    <property type="component" value="Chromosome 3"/>
</dbReference>
<dbReference type="InterPro" id="IPR023213">
    <property type="entry name" value="CAT-like_dom_sf"/>
</dbReference>
<reference evidence="2 3" key="1">
    <citation type="journal article" date="2018" name="PLoS Genet.">
        <title>Repeat elements organise 3D genome structure and mediate transcription in the filamentous fungus Epichloe festucae.</title>
        <authorList>
            <person name="Winter D.J."/>
            <person name="Ganley A.R.D."/>
            <person name="Young C.A."/>
            <person name="Liachko I."/>
            <person name="Schardl C.L."/>
            <person name="Dupont P.Y."/>
            <person name="Berry D."/>
            <person name="Ram A."/>
            <person name="Scott B."/>
            <person name="Cox M.P."/>
        </authorList>
    </citation>
    <scope>NUCLEOTIDE SEQUENCE [LARGE SCALE GENOMIC DNA]</scope>
    <source>
        <strain evidence="2 3">Fl1</strain>
    </source>
</reference>
<keyword evidence="3" id="KW-1185">Reference proteome</keyword>
<evidence type="ECO:0000313" key="2">
    <source>
        <dbReference type="EMBL" id="QPH02940.1"/>
    </source>
</evidence>